<organism evidence="1 2">
    <name type="scientific">Stenotrophomonas phage YB07</name>
    <dbReference type="NCBI Taxonomy" id="2555548"/>
    <lineage>
        <taxon>Viruses</taxon>
        <taxon>Duplodnaviria</taxon>
        <taxon>Heunggongvirae</taxon>
        <taxon>Uroviricota</taxon>
        <taxon>Caudoviricetes</taxon>
        <taxon>Menderavirus</taxon>
        <taxon>Menderavirus IMESM1</taxon>
    </lineage>
</organism>
<reference evidence="1 2" key="1">
    <citation type="submission" date="2019-02" db="EMBL/GenBank/DDBJ databases">
        <authorList>
            <person name="He Y."/>
            <person name="Shi H."/>
            <person name="Li J."/>
            <person name="Sun Y."/>
        </authorList>
    </citation>
    <scope>NUCLEOTIDE SEQUENCE [LARGE SCALE GENOMIC DNA]</scope>
</reference>
<dbReference type="GeneID" id="55614790"/>
<sequence length="95" mass="10960">MTFKRDLADLRVELVTLQKRKDELTEKVLNVITAAAVKAIEDTPEDVYEDDVIDEQIREVLYESGVTDYLQGEVIVYHNGVEVVVEFEEWESSHC</sequence>
<proteinExistence type="predicted"/>
<dbReference type="KEGG" id="vg:55614790"/>
<evidence type="ECO:0000313" key="1">
    <source>
        <dbReference type="EMBL" id="QBP06316.1"/>
    </source>
</evidence>
<name>A0A482IBC1_9CAUD</name>
<dbReference type="EMBL" id="MK580972">
    <property type="protein sequence ID" value="QBP06316.1"/>
    <property type="molecule type" value="Genomic_DNA"/>
</dbReference>
<dbReference type="RefSeq" id="YP_009844466.1">
    <property type="nucleotide sequence ID" value="NC_048755.1"/>
</dbReference>
<dbReference type="Proteomes" id="UP000294655">
    <property type="component" value="Segment"/>
</dbReference>
<accession>A0A482IBC1</accession>
<protein>
    <submittedName>
        <fullName evidence="1">Uncharacterized protein</fullName>
    </submittedName>
</protein>
<evidence type="ECO:0000313" key="2">
    <source>
        <dbReference type="Proteomes" id="UP000294655"/>
    </source>
</evidence>